<evidence type="ECO:0000313" key="7">
    <source>
        <dbReference type="EMBL" id="MCQ5154340.1"/>
    </source>
</evidence>
<evidence type="ECO:0000259" key="6">
    <source>
        <dbReference type="Pfam" id="PF08281"/>
    </source>
</evidence>
<feature type="region of interest" description="Disordered" evidence="5">
    <location>
        <begin position="168"/>
        <end position="188"/>
    </location>
</feature>
<reference evidence="7" key="1">
    <citation type="submission" date="2022-06" db="EMBL/GenBank/DDBJ databases">
        <title>Isolation of gut microbiota from human fecal samples.</title>
        <authorList>
            <person name="Pamer E.G."/>
            <person name="Barat B."/>
            <person name="Waligurski E."/>
            <person name="Medina S."/>
            <person name="Paddock L."/>
            <person name="Mostad J."/>
        </authorList>
    </citation>
    <scope>NUCLEOTIDE SEQUENCE</scope>
    <source>
        <strain evidence="7">DFI.5.57</strain>
    </source>
</reference>
<dbReference type="EMBL" id="JANGCN010000055">
    <property type="protein sequence ID" value="MCQ5154340.1"/>
    <property type="molecule type" value="Genomic_DNA"/>
</dbReference>
<accession>A0AAW5KP13</accession>
<dbReference type="InterPro" id="IPR013324">
    <property type="entry name" value="RNA_pol_sigma_r3/r4-like"/>
</dbReference>
<evidence type="ECO:0000256" key="1">
    <source>
        <dbReference type="ARBA" id="ARBA00010641"/>
    </source>
</evidence>
<dbReference type="GO" id="GO:0003677">
    <property type="term" value="F:DNA binding"/>
    <property type="evidence" value="ECO:0007669"/>
    <property type="project" value="InterPro"/>
</dbReference>
<dbReference type="InterPro" id="IPR014284">
    <property type="entry name" value="RNA_pol_sigma-70_dom"/>
</dbReference>
<evidence type="ECO:0000256" key="5">
    <source>
        <dbReference type="SAM" id="MobiDB-lite"/>
    </source>
</evidence>
<dbReference type="InterPro" id="IPR013325">
    <property type="entry name" value="RNA_pol_sigma_r2"/>
</dbReference>
<proteinExistence type="inferred from homology"/>
<sequence length="188" mass="22318">MGTELKDTFVQAYNDTYDYIDRYLTSKLPTRDLIEDALQSVYLDFYRSLITTEGKIKNVRHYVLRIAKHYVADHYRQQPKATFEDITDLNIPDEKALATLENADFFDYEQVMSYLKSSDDTTYRIFVLHYQYGYTIKKTASCLGLSQSTVKSRLYRTLDKLKKTYCEKEEQSNENDRYNEKVPQRKQV</sequence>
<gene>
    <name evidence="7" type="ORF">NE632_13660</name>
</gene>
<dbReference type="InterPro" id="IPR013249">
    <property type="entry name" value="RNA_pol_sigma70_r4_t2"/>
</dbReference>
<dbReference type="Proteomes" id="UP001206236">
    <property type="component" value="Unassembled WGS sequence"/>
</dbReference>
<keyword evidence="3" id="KW-0731">Sigma factor</keyword>
<evidence type="ECO:0000313" key="8">
    <source>
        <dbReference type="Proteomes" id="UP001206236"/>
    </source>
</evidence>
<dbReference type="InterPro" id="IPR036388">
    <property type="entry name" value="WH-like_DNA-bd_sf"/>
</dbReference>
<keyword evidence="2" id="KW-0805">Transcription regulation</keyword>
<dbReference type="SUPFAM" id="SSF88659">
    <property type="entry name" value="Sigma3 and sigma4 domains of RNA polymerase sigma factors"/>
    <property type="match status" value="1"/>
</dbReference>
<dbReference type="SUPFAM" id="SSF88946">
    <property type="entry name" value="Sigma2 domain of RNA polymerase sigma factors"/>
    <property type="match status" value="1"/>
</dbReference>
<name>A0AAW5KP13_9FIRM</name>
<dbReference type="Pfam" id="PF08281">
    <property type="entry name" value="Sigma70_r4_2"/>
    <property type="match status" value="1"/>
</dbReference>
<dbReference type="CDD" id="cd06171">
    <property type="entry name" value="Sigma70_r4"/>
    <property type="match status" value="1"/>
</dbReference>
<dbReference type="GO" id="GO:0006352">
    <property type="term" value="P:DNA-templated transcription initiation"/>
    <property type="evidence" value="ECO:0007669"/>
    <property type="project" value="InterPro"/>
</dbReference>
<dbReference type="RefSeq" id="WP_117923906.1">
    <property type="nucleotide sequence ID" value="NZ_DAWBEB010000120.1"/>
</dbReference>
<dbReference type="NCBIfam" id="TIGR02937">
    <property type="entry name" value="sigma70-ECF"/>
    <property type="match status" value="1"/>
</dbReference>
<dbReference type="PANTHER" id="PTHR43133">
    <property type="entry name" value="RNA POLYMERASE ECF-TYPE SIGMA FACTO"/>
    <property type="match status" value="1"/>
</dbReference>
<feature type="domain" description="RNA polymerase sigma factor 70 region 4 type 2" evidence="6">
    <location>
        <begin position="124"/>
        <end position="161"/>
    </location>
</feature>
<dbReference type="AlphaFoldDB" id="A0AAW5KP13"/>
<protein>
    <submittedName>
        <fullName evidence="7">Sigma-70 family RNA polymerase sigma factor</fullName>
    </submittedName>
</protein>
<comment type="similarity">
    <text evidence="1">Belongs to the sigma-70 factor family. ECF subfamily.</text>
</comment>
<keyword evidence="4" id="KW-0804">Transcription</keyword>
<evidence type="ECO:0000256" key="2">
    <source>
        <dbReference type="ARBA" id="ARBA00023015"/>
    </source>
</evidence>
<dbReference type="InterPro" id="IPR039425">
    <property type="entry name" value="RNA_pol_sigma-70-like"/>
</dbReference>
<evidence type="ECO:0000256" key="4">
    <source>
        <dbReference type="ARBA" id="ARBA00023163"/>
    </source>
</evidence>
<dbReference type="GO" id="GO:0016987">
    <property type="term" value="F:sigma factor activity"/>
    <property type="evidence" value="ECO:0007669"/>
    <property type="project" value="UniProtKB-KW"/>
</dbReference>
<organism evidence="7 8">
    <name type="scientific">Ruminococcus bicirculans</name>
    <name type="common">ex Wegman et al. 2014</name>
    <dbReference type="NCBI Taxonomy" id="1160721"/>
    <lineage>
        <taxon>Bacteria</taxon>
        <taxon>Bacillati</taxon>
        <taxon>Bacillota</taxon>
        <taxon>Clostridia</taxon>
        <taxon>Eubacteriales</taxon>
        <taxon>Oscillospiraceae</taxon>
        <taxon>Ruminococcus</taxon>
    </lineage>
</organism>
<comment type="caution">
    <text evidence="7">The sequence shown here is derived from an EMBL/GenBank/DDBJ whole genome shotgun (WGS) entry which is preliminary data.</text>
</comment>
<dbReference type="Gene3D" id="1.10.1740.10">
    <property type="match status" value="1"/>
</dbReference>
<dbReference type="Gene3D" id="1.10.10.10">
    <property type="entry name" value="Winged helix-like DNA-binding domain superfamily/Winged helix DNA-binding domain"/>
    <property type="match status" value="1"/>
</dbReference>
<dbReference type="PANTHER" id="PTHR43133:SF60">
    <property type="entry name" value="RNA POLYMERASE SIGMA FACTOR SIGV"/>
    <property type="match status" value="1"/>
</dbReference>
<evidence type="ECO:0000256" key="3">
    <source>
        <dbReference type="ARBA" id="ARBA00023082"/>
    </source>
</evidence>